<keyword evidence="2" id="KW-0472">Membrane</keyword>
<feature type="transmembrane region" description="Helical" evidence="2">
    <location>
        <begin position="689"/>
        <end position="714"/>
    </location>
</feature>
<feature type="compositionally biased region" description="Polar residues" evidence="1">
    <location>
        <begin position="188"/>
        <end position="198"/>
    </location>
</feature>
<dbReference type="Proteomes" id="UP000324800">
    <property type="component" value="Unassembled WGS sequence"/>
</dbReference>
<feature type="transmembrane region" description="Helical" evidence="2">
    <location>
        <begin position="125"/>
        <end position="145"/>
    </location>
</feature>
<evidence type="ECO:0000313" key="3">
    <source>
        <dbReference type="EMBL" id="KAA6381418.1"/>
    </source>
</evidence>
<feature type="compositionally biased region" description="Low complexity" evidence="1">
    <location>
        <begin position="346"/>
        <end position="362"/>
    </location>
</feature>
<gene>
    <name evidence="3" type="ORF">EZS28_023055</name>
</gene>
<dbReference type="EMBL" id="SNRW01007333">
    <property type="protein sequence ID" value="KAA6381418.1"/>
    <property type="molecule type" value="Genomic_DNA"/>
</dbReference>
<proteinExistence type="predicted"/>
<sequence length="931" mass="105105">MTRPLNCIIHSEKVFGEQYHPKLNLGEAIIWIILMLLAIVFLFVIRIFSYEFLMHPKFIIASSDWIFNGWLLVVQNLVIVIQTILVEESPLFSALLNVGVHCLYGEYVIFKSPIKRIGGNQLGGVYLWVVGCGVVISAFAAYILAGRIARNKWVIKPVTVIREAKHPNPAELNKEVFNLNKKGHVDQQKLNSTTPGNYSGSSSGSSSLQSTVTNLTTKECLIKPDTTNINNNKQKIKLKEITVGFSIMMSEGEEIGYILNPVLEEVPEQFHQHLGAQKHVIRVLTKEHRAHNAHHHHPHHPHHHIHHENGHHSGLHNVIPHHFGDYSVHSHQGSLMLPLSQSGTVSQSTEKSQSLKSSSSSLTKKYADNARDSFAVPYINDYATYIWAYNLSSHPELLMAAYPLKSNTQLNKSLVRMLSSSQTHFMHHFFAKMNLDKALNYTQHMPSSYKIIDVQCSLNYLHTYKKHVNTSLDGHPIGLFYRLMKQAEESMESGKMAEQLGTGGQQQVVSKSQNAGSAMTDSQQHSINIQIQQADIQYEISKAHLIRVWSLLTRRSVDVGKVEHHIRIASQNARLAQEQYNALLIAHSENANIVRQYSNEEEIGQNDVWGVDANEENQQDSEQKDLEGQDSSSGIEGDKTLQKSDSLTDGNTPNNNKSKSVSGVVRAGSQKNEIIKKLQTKQTRQSKTFILIFSFLFISLGLVIVLFIFSYIFVSTNFTSAVDAGRAERDEILAAEYMNFALDYSTYYMFSILTLDQDGGSDLDTIYEEAQGDTYPLLLFFFQEYHQLYEWAHNKKEWRTAKAIWNDVKLQNITVGKIGVGPDMEITNSTTDELRLTRFIQWIENTINVMLQLFAYNPEDTTRERGDFYTMKQQLAVIALNVPFAATKEMKIVAQTEHTVVQSNSDISIIVVAVCFVVATLIMIIGSNIPM</sequence>
<feature type="region of interest" description="Disordered" evidence="1">
    <location>
        <begin position="290"/>
        <end position="315"/>
    </location>
</feature>
<organism evidence="3 4">
    <name type="scientific">Streblomastix strix</name>
    <dbReference type="NCBI Taxonomy" id="222440"/>
    <lineage>
        <taxon>Eukaryota</taxon>
        <taxon>Metamonada</taxon>
        <taxon>Preaxostyla</taxon>
        <taxon>Oxymonadida</taxon>
        <taxon>Streblomastigidae</taxon>
        <taxon>Streblomastix</taxon>
    </lineage>
</organism>
<keyword evidence="2" id="KW-0812">Transmembrane</keyword>
<accession>A0A5J4VFM4</accession>
<feature type="compositionally biased region" description="Basic residues" evidence="1">
    <location>
        <begin position="290"/>
        <end position="306"/>
    </location>
</feature>
<keyword evidence="2" id="KW-1133">Transmembrane helix</keyword>
<feature type="region of interest" description="Disordered" evidence="1">
    <location>
        <begin position="340"/>
        <end position="362"/>
    </location>
</feature>
<reference evidence="3 4" key="1">
    <citation type="submission" date="2019-03" db="EMBL/GenBank/DDBJ databases">
        <title>Single cell metagenomics reveals metabolic interactions within the superorganism composed of flagellate Streblomastix strix and complex community of Bacteroidetes bacteria on its surface.</title>
        <authorList>
            <person name="Treitli S.C."/>
            <person name="Kolisko M."/>
            <person name="Husnik F."/>
            <person name="Keeling P."/>
            <person name="Hampl V."/>
        </authorList>
    </citation>
    <scope>NUCLEOTIDE SEQUENCE [LARGE SCALE GENOMIC DNA]</scope>
    <source>
        <strain evidence="3">ST1C</strain>
    </source>
</reference>
<feature type="transmembrane region" description="Helical" evidence="2">
    <location>
        <begin position="28"/>
        <end position="53"/>
    </location>
</feature>
<evidence type="ECO:0000313" key="4">
    <source>
        <dbReference type="Proteomes" id="UP000324800"/>
    </source>
</evidence>
<dbReference type="AlphaFoldDB" id="A0A5J4VFM4"/>
<feature type="compositionally biased region" description="Polar residues" evidence="1">
    <location>
        <begin position="643"/>
        <end position="661"/>
    </location>
</feature>
<name>A0A5J4VFM4_9EUKA</name>
<feature type="region of interest" description="Disordered" evidence="1">
    <location>
        <begin position="188"/>
        <end position="209"/>
    </location>
</feature>
<evidence type="ECO:0000256" key="1">
    <source>
        <dbReference type="SAM" id="MobiDB-lite"/>
    </source>
</evidence>
<feature type="transmembrane region" description="Helical" evidence="2">
    <location>
        <begin position="65"/>
        <end position="85"/>
    </location>
</feature>
<feature type="region of interest" description="Disordered" evidence="1">
    <location>
        <begin position="616"/>
        <end position="665"/>
    </location>
</feature>
<feature type="transmembrane region" description="Helical" evidence="2">
    <location>
        <begin position="907"/>
        <end position="926"/>
    </location>
</feature>
<protein>
    <submittedName>
        <fullName evidence="3">Uncharacterized protein</fullName>
    </submittedName>
</protein>
<comment type="caution">
    <text evidence="3">The sequence shown here is derived from an EMBL/GenBank/DDBJ whole genome shotgun (WGS) entry which is preliminary data.</text>
</comment>
<evidence type="ECO:0000256" key="2">
    <source>
        <dbReference type="SAM" id="Phobius"/>
    </source>
</evidence>